<evidence type="ECO:0000256" key="9">
    <source>
        <dbReference type="ARBA" id="ARBA00023012"/>
    </source>
</evidence>
<evidence type="ECO:0000256" key="10">
    <source>
        <dbReference type="PROSITE-ProRule" id="PRU00266"/>
    </source>
</evidence>
<keyword evidence="7" id="KW-0067">ATP-binding</keyword>
<dbReference type="SMART" id="SM00358">
    <property type="entry name" value="DSRM"/>
    <property type="match status" value="2"/>
</dbReference>
<dbReference type="InterPro" id="IPR036389">
    <property type="entry name" value="RNase_III_sf"/>
</dbReference>
<dbReference type="Proteomes" id="UP000199629">
    <property type="component" value="Unassembled WGS sequence"/>
</dbReference>
<organism evidence="13 14">
    <name type="scientific">Micromonospora chaiyaphumensis</name>
    <dbReference type="NCBI Taxonomy" id="307119"/>
    <lineage>
        <taxon>Bacteria</taxon>
        <taxon>Bacillati</taxon>
        <taxon>Actinomycetota</taxon>
        <taxon>Actinomycetes</taxon>
        <taxon>Micromonosporales</taxon>
        <taxon>Micromonosporaceae</taxon>
        <taxon>Micromonospora</taxon>
    </lineage>
</organism>
<dbReference type="InterPro" id="IPR004358">
    <property type="entry name" value="Sig_transdc_His_kin-like_C"/>
</dbReference>
<comment type="similarity">
    <text evidence="2">Belongs to the ribonuclease III family.</text>
</comment>
<dbReference type="Gene3D" id="3.30.565.10">
    <property type="entry name" value="Histidine kinase-like ATPase, C-terminal domain"/>
    <property type="match status" value="1"/>
</dbReference>
<evidence type="ECO:0000256" key="6">
    <source>
        <dbReference type="ARBA" id="ARBA00022777"/>
    </source>
</evidence>
<dbReference type="InterPro" id="IPR036890">
    <property type="entry name" value="HATPase_C_sf"/>
</dbReference>
<evidence type="ECO:0000256" key="2">
    <source>
        <dbReference type="ARBA" id="ARBA00010183"/>
    </source>
</evidence>
<keyword evidence="9" id="KW-0902">Two-component regulatory system</keyword>
<proteinExistence type="inferred from homology"/>
<dbReference type="GO" id="GO:0005524">
    <property type="term" value="F:ATP binding"/>
    <property type="evidence" value="ECO:0007669"/>
    <property type="project" value="UniProtKB-KW"/>
</dbReference>
<dbReference type="GO" id="GO:0003723">
    <property type="term" value="F:RNA binding"/>
    <property type="evidence" value="ECO:0007669"/>
    <property type="project" value="UniProtKB-UniRule"/>
</dbReference>
<dbReference type="EMBL" id="FMCS01000003">
    <property type="protein sequence ID" value="SCE92249.1"/>
    <property type="molecule type" value="Genomic_DNA"/>
</dbReference>
<evidence type="ECO:0000256" key="7">
    <source>
        <dbReference type="ARBA" id="ARBA00022840"/>
    </source>
</evidence>
<dbReference type="EC" id="2.7.13.3" evidence="3"/>
<keyword evidence="5" id="KW-0547">Nucleotide-binding</keyword>
<dbReference type="GO" id="GO:0006396">
    <property type="term" value="P:RNA processing"/>
    <property type="evidence" value="ECO:0007669"/>
    <property type="project" value="InterPro"/>
</dbReference>
<dbReference type="InterPro" id="IPR003594">
    <property type="entry name" value="HATPase_dom"/>
</dbReference>
<dbReference type="GO" id="GO:0004673">
    <property type="term" value="F:protein histidine kinase activity"/>
    <property type="evidence" value="ECO:0007669"/>
    <property type="project" value="UniProtKB-EC"/>
</dbReference>
<dbReference type="Gene3D" id="3.30.160.20">
    <property type="match status" value="2"/>
</dbReference>
<evidence type="ECO:0000256" key="1">
    <source>
        <dbReference type="ARBA" id="ARBA00000085"/>
    </source>
</evidence>
<dbReference type="SUPFAM" id="SSF55874">
    <property type="entry name" value="ATPase domain of HSP90 chaperone/DNA topoisomerase II/histidine kinase"/>
    <property type="match status" value="1"/>
</dbReference>
<feature type="domain" description="Histidine kinase" evidence="11">
    <location>
        <begin position="807"/>
        <end position="1014"/>
    </location>
</feature>
<dbReference type="Pfam" id="PF02518">
    <property type="entry name" value="HATPase_c"/>
    <property type="match status" value="1"/>
</dbReference>
<feature type="domain" description="DRBM" evidence="12">
    <location>
        <begin position="197"/>
        <end position="269"/>
    </location>
</feature>
<dbReference type="PRINTS" id="PR00344">
    <property type="entry name" value="BCTRLSENSOR"/>
</dbReference>
<evidence type="ECO:0000256" key="5">
    <source>
        <dbReference type="ARBA" id="ARBA00022741"/>
    </source>
</evidence>
<evidence type="ECO:0000256" key="8">
    <source>
        <dbReference type="ARBA" id="ARBA00022884"/>
    </source>
</evidence>
<feature type="domain" description="DRBM" evidence="12">
    <location>
        <begin position="453"/>
        <end position="523"/>
    </location>
</feature>
<evidence type="ECO:0000256" key="3">
    <source>
        <dbReference type="ARBA" id="ARBA00012438"/>
    </source>
</evidence>
<keyword evidence="8 10" id="KW-0694">RNA-binding</keyword>
<accession>A0A1C4W813</accession>
<evidence type="ECO:0000256" key="4">
    <source>
        <dbReference type="ARBA" id="ARBA00022679"/>
    </source>
</evidence>
<evidence type="ECO:0000313" key="14">
    <source>
        <dbReference type="Proteomes" id="UP000199629"/>
    </source>
</evidence>
<dbReference type="SUPFAM" id="SSF69065">
    <property type="entry name" value="RNase III domain-like"/>
    <property type="match status" value="1"/>
</dbReference>
<dbReference type="AlphaFoldDB" id="A0A1C4W813"/>
<dbReference type="PANTHER" id="PTHR44936:SF10">
    <property type="entry name" value="SENSOR PROTEIN RSTB"/>
    <property type="match status" value="1"/>
</dbReference>
<evidence type="ECO:0000259" key="11">
    <source>
        <dbReference type="PROSITE" id="PS50109"/>
    </source>
</evidence>
<dbReference type="RefSeq" id="WP_167364241.1">
    <property type="nucleotide sequence ID" value="NZ_FMCS01000003.1"/>
</dbReference>
<protein>
    <recommendedName>
        <fullName evidence="3">histidine kinase</fullName>
        <ecNumber evidence="3">2.7.13.3</ecNumber>
    </recommendedName>
</protein>
<evidence type="ECO:0000259" key="12">
    <source>
        <dbReference type="PROSITE" id="PS50137"/>
    </source>
</evidence>
<dbReference type="InterPro" id="IPR050980">
    <property type="entry name" value="2C_sensor_his_kinase"/>
</dbReference>
<evidence type="ECO:0000313" key="13">
    <source>
        <dbReference type="EMBL" id="SCE92249.1"/>
    </source>
</evidence>
<dbReference type="GO" id="GO:0000160">
    <property type="term" value="P:phosphorelay signal transduction system"/>
    <property type="evidence" value="ECO:0007669"/>
    <property type="project" value="UniProtKB-KW"/>
</dbReference>
<keyword evidence="14" id="KW-1185">Reference proteome</keyword>
<dbReference type="InterPro" id="IPR005467">
    <property type="entry name" value="His_kinase_dom"/>
</dbReference>
<gene>
    <name evidence="13" type="ORF">GA0070214_103305</name>
</gene>
<reference evidence="14" key="1">
    <citation type="submission" date="2016-06" db="EMBL/GenBank/DDBJ databases">
        <authorList>
            <person name="Varghese N."/>
            <person name="Submissions Spin"/>
        </authorList>
    </citation>
    <scope>NUCLEOTIDE SEQUENCE [LARGE SCALE GENOMIC DNA]</scope>
    <source>
        <strain evidence="14">DSM 45246</strain>
    </source>
</reference>
<name>A0A1C4W813_9ACTN</name>
<keyword evidence="4" id="KW-0808">Transferase</keyword>
<sequence>MGLDQVVTLARSWKGWRVTHGLPPIVALPSTVVETDVWPLLSKAIGGDGDGLTVGQRRWLTVARHHSSALYESRELSPVVSPSCLSLLENVGKSVLDLELTMAIGGRAEGWDVARRDAVKARVISSARRILADRLGVADHGLFGSGERQMLLQQVARGQVARSYEAVALQLLGWWSLLLAGRRIRALVHDIYSVQASAAEDIRDWRSIFEKNFSRLSPEYSVTEVGPDHSRSFEVLLTTRDGRSAVGAGQRKKQAVQRACQAYLVAHAQGLLNRAEPAGSSALPRTDGRALPIYTEHRRLAREFGSSDPYLFAKALTHSSWVYENISRGDTRLDSNAVLANLGSAVLATCFTRTRASYLLNTSGKPDPDISLTLTLPDSDLRPLAAALGLPAAALLGAGQRTVGVSDEMAANFVQATLAAAFVQAPEWSVFESRLPVVVSRFLLEQSSRSLLDPVTLMQELAAELQFTWQEDSDKTGPDHRSEYQVTVRLIAGDSVVTAAGCGPSLKSARKQAAQTVLDADHLRTGDAVEGDRDDIARLLIERQLAALATRRSRWQQLQRRNALGARYVAAGQWESFGRWNLEMLRAIPVTSTPPPDALETLAEYYGDAVRRTQARPQFAATLTQVVDWIRSTEEDDRIVLQDRSWNGLLALSAAQAVWLSPNDEADLVQVLQDWALLNKKHFAVGVDAPTDVAPVDKRSAAAILRILQQSTPAALGPRAPVRASLSSGPAGHVVRLLAEHNWTRDPLESPVIALVCETTPYITVARAGREVRIKIGNRTPTSSGGWLWAAARQAYNVDDYDHELGALIHNLKNEVTAARVALNSSTTTRTQRREADLAASKHLDAAMTIASRLADVDMLYTSAAGGTADLAMFLRSYTGDLIRTLPPTVRVIPPTTPPAVVAVSGSVLRGLLDNLVKNAVEAMHNEGDLAFDYTVVSGDNLVLLEVRDTGPGLPPQVIQALRSGASVPSSKRHGSGLGLPSVMRVLRRLGGDLQPLDTTAGGWLVALPLTLPTEEENSPRD</sequence>
<dbReference type="PANTHER" id="PTHR44936">
    <property type="entry name" value="SENSOR PROTEIN CREC"/>
    <property type="match status" value="1"/>
</dbReference>
<dbReference type="PROSITE" id="PS50109">
    <property type="entry name" value="HIS_KIN"/>
    <property type="match status" value="1"/>
</dbReference>
<dbReference type="InterPro" id="IPR014720">
    <property type="entry name" value="dsRBD_dom"/>
</dbReference>
<dbReference type="GO" id="GO:0004525">
    <property type="term" value="F:ribonuclease III activity"/>
    <property type="evidence" value="ECO:0007669"/>
    <property type="project" value="InterPro"/>
</dbReference>
<dbReference type="SMART" id="SM00387">
    <property type="entry name" value="HATPase_c"/>
    <property type="match status" value="1"/>
</dbReference>
<dbReference type="PROSITE" id="PS50137">
    <property type="entry name" value="DS_RBD"/>
    <property type="match status" value="2"/>
</dbReference>
<comment type="catalytic activity">
    <reaction evidence="1">
        <text>ATP + protein L-histidine = ADP + protein N-phospho-L-histidine.</text>
        <dbReference type="EC" id="2.7.13.3"/>
    </reaction>
</comment>
<dbReference type="SUPFAM" id="SSF54768">
    <property type="entry name" value="dsRNA-binding domain-like"/>
    <property type="match status" value="2"/>
</dbReference>
<keyword evidence="6" id="KW-0418">Kinase</keyword>